<sequence length="59" mass="6724">MIFIKQRQKLSANDLLNSACRVGRNILSEADLIGLIPNVNLYLVMEFLPGVPNYELLEY</sequence>
<accession>A0A8S9ZNL5</accession>
<dbReference type="Proteomes" id="UP000605970">
    <property type="component" value="Unassembled WGS sequence"/>
</dbReference>
<gene>
    <name evidence="1" type="ORF">Mgra_00005612</name>
</gene>
<dbReference type="AlphaFoldDB" id="A0A8S9ZNL5"/>
<evidence type="ECO:0000313" key="1">
    <source>
        <dbReference type="EMBL" id="KAF7635014.1"/>
    </source>
</evidence>
<dbReference type="EMBL" id="JABEBT010000048">
    <property type="protein sequence ID" value="KAF7635014.1"/>
    <property type="molecule type" value="Genomic_DNA"/>
</dbReference>
<proteinExistence type="predicted"/>
<comment type="caution">
    <text evidence="1">The sequence shown here is derived from an EMBL/GenBank/DDBJ whole genome shotgun (WGS) entry which is preliminary data.</text>
</comment>
<organism evidence="1 2">
    <name type="scientific">Meloidogyne graminicola</name>
    <dbReference type="NCBI Taxonomy" id="189291"/>
    <lineage>
        <taxon>Eukaryota</taxon>
        <taxon>Metazoa</taxon>
        <taxon>Ecdysozoa</taxon>
        <taxon>Nematoda</taxon>
        <taxon>Chromadorea</taxon>
        <taxon>Rhabditida</taxon>
        <taxon>Tylenchina</taxon>
        <taxon>Tylenchomorpha</taxon>
        <taxon>Tylenchoidea</taxon>
        <taxon>Meloidogynidae</taxon>
        <taxon>Meloidogyninae</taxon>
        <taxon>Meloidogyne</taxon>
    </lineage>
</organism>
<protein>
    <submittedName>
        <fullName evidence="1">Uncharacterized protein</fullName>
    </submittedName>
</protein>
<name>A0A8S9ZNL5_9BILA</name>
<reference evidence="1" key="1">
    <citation type="journal article" date="2020" name="Ecol. Evol.">
        <title>Genome structure and content of the rice root-knot nematode (Meloidogyne graminicola).</title>
        <authorList>
            <person name="Phan N.T."/>
            <person name="Danchin E.G.J."/>
            <person name="Klopp C."/>
            <person name="Perfus-Barbeoch L."/>
            <person name="Kozlowski D.K."/>
            <person name="Koutsovoulos G.D."/>
            <person name="Lopez-Roques C."/>
            <person name="Bouchez O."/>
            <person name="Zahm M."/>
            <person name="Besnard G."/>
            <person name="Bellafiore S."/>
        </authorList>
    </citation>
    <scope>NUCLEOTIDE SEQUENCE</scope>
    <source>
        <strain evidence="1">VN-18</strain>
    </source>
</reference>
<keyword evidence="2" id="KW-1185">Reference proteome</keyword>
<evidence type="ECO:0000313" key="2">
    <source>
        <dbReference type="Proteomes" id="UP000605970"/>
    </source>
</evidence>